<name>A0A1T5G9K1_9SPHN</name>
<reference evidence="2" key="1">
    <citation type="submission" date="2017-02" db="EMBL/GenBank/DDBJ databases">
        <authorList>
            <person name="Varghese N."/>
            <person name="Submissions S."/>
        </authorList>
    </citation>
    <scope>NUCLEOTIDE SEQUENCE [LARGE SCALE GENOMIC DNA]</scope>
    <source>
        <strain evidence="2">UM2</strain>
    </source>
</reference>
<proteinExistence type="predicted"/>
<dbReference type="PROSITE" id="PS51318">
    <property type="entry name" value="TAT"/>
    <property type="match status" value="1"/>
</dbReference>
<evidence type="ECO:0000313" key="2">
    <source>
        <dbReference type="Proteomes" id="UP000189818"/>
    </source>
</evidence>
<accession>A0A1T5G9K1</accession>
<dbReference type="AlphaFoldDB" id="A0A1T5G9K1"/>
<dbReference type="OrthoDB" id="6385145at2"/>
<dbReference type="STRING" id="439228.SAMN06295920_1139"/>
<organism evidence="1 2">
    <name type="scientific">Rhizorhabdus histidinilytica</name>
    <dbReference type="NCBI Taxonomy" id="439228"/>
    <lineage>
        <taxon>Bacteria</taxon>
        <taxon>Pseudomonadati</taxon>
        <taxon>Pseudomonadota</taxon>
        <taxon>Alphaproteobacteria</taxon>
        <taxon>Sphingomonadales</taxon>
        <taxon>Sphingomonadaceae</taxon>
        <taxon>Rhizorhabdus</taxon>
    </lineage>
</organism>
<dbReference type="RefSeq" id="WP_079650325.1">
    <property type="nucleotide sequence ID" value="NZ_WMBU01000034.1"/>
</dbReference>
<dbReference type="Proteomes" id="UP000189818">
    <property type="component" value="Unassembled WGS sequence"/>
</dbReference>
<dbReference type="InterPro" id="IPR027056">
    <property type="entry name" value="Gluconate_2DH_su3"/>
</dbReference>
<keyword evidence="2" id="KW-1185">Reference proteome</keyword>
<sequence length="200" mass="21098">MAEDPFFPSFESLMCVPLGRRGFMGAAGVLLGAVWTSGLLAGPVAADAGASPLVRRLGEIVIPATETPGAGTAEVFAFVSRAVEKGLFDVPADLFARLQAELDARAGGDFLRLPAARQEALVAALDAESYRPGTAGESPWCMTKTLLLVGYYTGEAGGSEELDYQLVPGRYDANIPTGKQYRALSNDWTGLSIRKEVVPS</sequence>
<dbReference type="EMBL" id="FUYM01000013">
    <property type="protein sequence ID" value="SKC05173.1"/>
    <property type="molecule type" value="Genomic_DNA"/>
</dbReference>
<dbReference type="Pfam" id="PF13618">
    <property type="entry name" value="Gluconate_2-dh3"/>
    <property type="match status" value="1"/>
</dbReference>
<gene>
    <name evidence="1" type="ORF">SAMN06295920_1139</name>
</gene>
<dbReference type="InterPro" id="IPR006311">
    <property type="entry name" value="TAT_signal"/>
</dbReference>
<protein>
    <submittedName>
        <fullName evidence="1">Gluconate 2-dehydrogenase subunit 3</fullName>
    </submittedName>
</protein>
<evidence type="ECO:0000313" key="1">
    <source>
        <dbReference type="EMBL" id="SKC05173.1"/>
    </source>
</evidence>